<sequence length="187" mass="21261">MTKSKWAQMYASRVGDSYPAYVAQQYRPFLDIITQVTQPNDTVIEAGCGIGTITKIISRETHSANYKAFDKDMAQVMLTEQNLKDIHNVQWIGQGDILDPLMYRSADVIHSHGVLEHFDDRTIARVLGHQQESGARALVHYVPLEGWVTGSYGDERLLSPDHWQRIHKPTDIVLFNENKDAALVWIL</sequence>
<organism evidence="2 3">
    <name type="scientific">Aeromonas phage PZL-Ah152</name>
    <dbReference type="NCBI Taxonomy" id="2820393"/>
    <lineage>
        <taxon>Viruses</taxon>
        <taxon>Duplodnaviria</taxon>
        <taxon>Heunggongvirae</taxon>
        <taxon>Uroviricota</taxon>
        <taxon>Caudoviricetes</taxon>
        <taxon>Autographivirales</taxon>
        <taxon>Autotranscriptaviridae</taxon>
        <taxon>Studiervirinae</taxon>
        <taxon>Armandvirus</taxon>
        <taxon>Armandvirus PZLAh152</taxon>
    </lineage>
</organism>
<dbReference type="SUPFAM" id="SSF53335">
    <property type="entry name" value="S-adenosyl-L-methionine-dependent methyltransferases"/>
    <property type="match status" value="1"/>
</dbReference>
<dbReference type="EMBL" id="MW671054">
    <property type="protein sequence ID" value="QTH79773.1"/>
    <property type="molecule type" value="Genomic_DNA"/>
</dbReference>
<evidence type="ECO:0000313" key="2">
    <source>
        <dbReference type="EMBL" id="QTH79773.1"/>
    </source>
</evidence>
<keyword evidence="3" id="KW-1185">Reference proteome</keyword>
<dbReference type="Pfam" id="PF08242">
    <property type="entry name" value="Methyltransf_12"/>
    <property type="match status" value="1"/>
</dbReference>
<dbReference type="InterPro" id="IPR029063">
    <property type="entry name" value="SAM-dependent_MTases_sf"/>
</dbReference>
<dbReference type="Proteomes" id="UP000678047">
    <property type="component" value="Segment"/>
</dbReference>
<dbReference type="InterPro" id="IPR013217">
    <property type="entry name" value="Methyltransf_12"/>
</dbReference>
<reference evidence="2 3" key="1">
    <citation type="submission" date="2021-02" db="EMBL/GenBank/DDBJ databases">
        <authorList>
            <person name="Jia K."/>
            <person name="Zhang L."/>
            <person name="Liu Z."/>
        </authorList>
    </citation>
    <scope>NUCLEOTIDE SEQUENCE [LARGE SCALE GENOMIC DNA]</scope>
</reference>
<evidence type="ECO:0000259" key="1">
    <source>
        <dbReference type="Pfam" id="PF08242"/>
    </source>
</evidence>
<accession>A0A8A6C6I7</accession>
<feature type="domain" description="Methyltransferase type 12" evidence="1">
    <location>
        <begin position="45"/>
        <end position="127"/>
    </location>
</feature>
<dbReference type="Gene3D" id="3.40.50.150">
    <property type="entry name" value="Vaccinia Virus protein VP39"/>
    <property type="match status" value="1"/>
</dbReference>
<evidence type="ECO:0000313" key="3">
    <source>
        <dbReference type="Proteomes" id="UP000678047"/>
    </source>
</evidence>
<protein>
    <recommendedName>
        <fullName evidence="1">Methyltransferase type 12 domain-containing protein</fullName>
    </recommendedName>
</protein>
<proteinExistence type="predicted"/>
<dbReference type="CDD" id="cd02440">
    <property type="entry name" value="AdoMet_MTases"/>
    <property type="match status" value="1"/>
</dbReference>
<name>A0A8A6C6I7_9CAUD</name>